<dbReference type="Proteomes" id="UP000235081">
    <property type="component" value="Unassembled WGS sequence"/>
</dbReference>
<accession>A0A2N6LHV8</accession>
<dbReference type="AlphaFoldDB" id="A0A2N6LHV8"/>
<name>A0A2N6LHV8_9CYAN</name>
<dbReference type="EMBL" id="NMQE01000260">
    <property type="protein sequence ID" value="PMB23791.1"/>
    <property type="molecule type" value="Genomic_DNA"/>
</dbReference>
<sequence>MLSRESLRNLSLPQLQQLGRKYGIQPLGNWGQTEAWVNMLAAFPYKAIDQMRDGVGIHSPGIEAYHAINVALDLLGQPTNTQKALIRATKNNEWLEDEHSRRYQQKLLDLWSVKLMLEQCQQLLAR</sequence>
<comment type="caution">
    <text evidence="1">The sequence shown here is derived from an EMBL/GenBank/DDBJ whole genome shotgun (WGS) entry which is preliminary data.</text>
</comment>
<reference evidence="1 2" key="1">
    <citation type="submission" date="2017-07" db="EMBL/GenBank/DDBJ databases">
        <title>Genomes of Fischerella (Mastigocladus) sp. strains.</title>
        <authorList>
            <person name="Miller S.R."/>
        </authorList>
    </citation>
    <scope>NUCLEOTIDE SEQUENCE [LARGE SCALE GENOMIC DNA]</scope>
    <source>
        <strain evidence="1 2">CCMEE 5318</strain>
    </source>
</reference>
<organism evidence="1 2">
    <name type="scientific">Fischerella thermalis CCMEE 5318</name>
    <dbReference type="NCBI Taxonomy" id="2019666"/>
    <lineage>
        <taxon>Bacteria</taxon>
        <taxon>Bacillati</taxon>
        <taxon>Cyanobacteriota</taxon>
        <taxon>Cyanophyceae</taxon>
        <taxon>Nostocales</taxon>
        <taxon>Hapalosiphonaceae</taxon>
        <taxon>Fischerella</taxon>
    </lineage>
</organism>
<evidence type="ECO:0000313" key="2">
    <source>
        <dbReference type="Proteomes" id="UP000235081"/>
    </source>
</evidence>
<proteinExistence type="predicted"/>
<protein>
    <submittedName>
        <fullName evidence="1">Uncharacterized protein</fullName>
    </submittedName>
</protein>
<gene>
    <name evidence="1" type="ORF">CEN46_09515</name>
</gene>
<evidence type="ECO:0000313" key="1">
    <source>
        <dbReference type="EMBL" id="PMB23791.1"/>
    </source>
</evidence>
<dbReference type="RefSeq" id="WP_102181361.1">
    <property type="nucleotide sequence ID" value="NZ_NMQE01000260.1"/>
</dbReference>